<proteinExistence type="inferred from homology"/>
<accession>A0A8J6B519</accession>
<dbReference type="Pfam" id="PF02826">
    <property type="entry name" value="2-Hacid_dh_C"/>
    <property type="match status" value="1"/>
</dbReference>
<evidence type="ECO:0000256" key="3">
    <source>
        <dbReference type="ARBA" id="ARBA00023027"/>
    </source>
</evidence>
<dbReference type="Pfam" id="PF00389">
    <property type="entry name" value="2-Hacid_dh"/>
    <property type="match status" value="1"/>
</dbReference>
<keyword evidence="8" id="KW-1185">Reference proteome</keyword>
<comment type="similarity">
    <text evidence="1 4">Belongs to the D-isomer specific 2-hydroxyacid dehydrogenase family.</text>
</comment>
<dbReference type="OrthoDB" id="298012at2759"/>
<gene>
    <name evidence="7" type="ORF">J8273_4109</name>
</gene>
<evidence type="ECO:0000313" key="7">
    <source>
        <dbReference type="EMBL" id="KAG9394444.1"/>
    </source>
</evidence>
<organism evidence="7 8">
    <name type="scientific">Carpediemonas membranifera</name>
    <dbReference type="NCBI Taxonomy" id="201153"/>
    <lineage>
        <taxon>Eukaryota</taxon>
        <taxon>Metamonada</taxon>
        <taxon>Carpediemonas-like organisms</taxon>
        <taxon>Carpediemonas</taxon>
    </lineage>
</organism>
<evidence type="ECO:0000256" key="4">
    <source>
        <dbReference type="RuleBase" id="RU003719"/>
    </source>
</evidence>
<dbReference type="AlphaFoldDB" id="A0A8J6B519"/>
<evidence type="ECO:0000256" key="2">
    <source>
        <dbReference type="ARBA" id="ARBA00023002"/>
    </source>
</evidence>
<dbReference type="InterPro" id="IPR006139">
    <property type="entry name" value="D-isomer_2_OHA_DH_cat_dom"/>
</dbReference>
<dbReference type="PROSITE" id="PS00671">
    <property type="entry name" value="D_2_HYDROXYACID_DH_3"/>
    <property type="match status" value="1"/>
</dbReference>
<feature type="domain" description="D-isomer specific 2-hydroxyacid dehydrogenase catalytic" evidence="5">
    <location>
        <begin position="3"/>
        <end position="318"/>
    </location>
</feature>
<dbReference type="EMBL" id="JAHDYR010000015">
    <property type="protein sequence ID" value="KAG9394444.1"/>
    <property type="molecule type" value="Genomic_DNA"/>
</dbReference>
<dbReference type="Proteomes" id="UP000717585">
    <property type="component" value="Unassembled WGS sequence"/>
</dbReference>
<dbReference type="GO" id="GO:0051287">
    <property type="term" value="F:NAD binding"/>
    <property type="evidence" value="ECO:0007669"/>
    <property type="project" value="InterPro"/>
</dbReference>
<dbReference type="InterPro" id="IPR036291">
    <property type="entry name" value="NAD(P)-bd_dom_sf"/>
</dbReference>
<evidence type="ECO:0000256" key="1">
    <source>
        <dbReference type="ARBA" id="ARBA00005854"/>
    </source>
</evidence>
<dbReference type="PANTHER" id="PTHR42789">
    <property type="entry name" value="D-ISOMER SPECIFIC 2-HYDROXYACID DEHYDROGENASE FAMILY PROTEIN (AFU_ORTHOLOGUE AFUA_6G10090)"/>
    <property type="match status" value="1"/>
</dbReference>
<evidence type="ECO:0000313" key="8">
    <source>
        <dbReference type="Proteomes" id="UP000717585"/>
    </source>
</evidence>
<dbReference type="SUPFAM" id="SSF52283">
    <property type="entry name" value="Formate/glycerate dehydrogenase catalytic domain-like"/>
    <property type="match status" value="1"/>
</dbReference>
<protein>
    <submittedName>
        <fullName evidence="7">Phosphoglycerate dehydrogenase</fullName>
    </submittedName>
</protein>
<dbReference type="InterPro" id="IPR029753">
    <property type="entry name" value="D-isomer_DH_CS"/>
</dbReference>
<sequence>MLVLAADKVDASAVEAMTAMGYTVDVDPKLTDADLPAHIEKYNILIVRSTKVKADTIAAAKNLKMVIRAGAGTSTIDVKAAAAAGIPVCNTPGRNAAAVAELAIGMLVCCDRRMPRAMRHLAQGEWKKGSFQVAHGLRGRTLGVVGRGFIARYVVEGAKGLGMKVKMFSAGLTEEDAKELGVEKITDKNELASCDAVSVHMAYSANKPETFHFIDADFLGKMRDGAILVNCARGEVVDTAALKEAIKTKGLRVGCDVYENEPVKADDVFVDTELAELVEVATPHIGASTNQASEAVGEEVVRMMEVFIKDGKVENCVNM</sequence>
<dbReference type="PANTHER" id="PTHR42789:SF1">
    <property type="entry name" value="D-ISOMER SPECIFIC 2-HYDROXYACID DEHYDROGENASE FAMILY PROTEIN (AFU_ORTHOLOGUE AFUA_6G10090)"/>
    <property type="match status" value="1"/>
</dbReference>
<feature type="domain" description="D-isomer specific 2-hydroxyacid dehydrogenase NAD-binding" evidence="6">
    <location>
        <begin position="105"/>
        <end position="286"/>
    </location>
</feature>
<keyword evidence="2 4" id="KW-0560">Oxidoreductase</keyword>
<evidence type="ECO:0000259" key="6">
    <source>
        <dbReference type="Pfam" id="PF02826"/>
    </source>
</evidence>
<evidence type="ECO:0000259" key="5">
    <source>
        <dbReference type="Pfam" id="PF00389"/>
    </source>
</evidence>
<dbReference type="InterPro" id="IPR050857">
    <property type="entry name" value="D-2-hydroxyacid_DH"/>
</dbReference>
<comment type="caution">
    <text evidence="7">The sequence shown here is derived from an EMBL/GenBank/DDBJ whole genome shotgun (WGS) entry which is preliminary data.</text>
</comment>
<dbReference type="InterPro" id="IPR006140">
    <property type="entry name" value="D-isomer_DH_NAD-bd"/>
</dbReference>
<name>A0A8J6B519_9EUKA</name>
<dbReference type="GO" id="GO:0016616">
    <property type="term" value="F:oxidoreductase activity, acting on the CH-OH group of donors, NAD or NADP as acceptor"/>
    <property type="evidence" value="ECO:0007669"/>
    <property type="project" value="InterPro"/>
</dbReference>
<reference evidence="7" key="1">
    <citation type="submission" date="2021-05" db="EMBL/GenBank/DDBJ databases">
        <title>A free-living protist that lacks canonical eukaryotic 1 DNA replication and segregation systems.</title>
        <authorList>
            <person name="Salas-Leiva D.E."/>
            <person name="Tromer E.C."/>
            <person name="Curtis B.A."/>
            <person name="Jerlstrom-Hultqvist J."/>
            <person name="Kolisko M."/>
            <person name="Yi Z."/>
            <person name="Salas-Leiva J.S."/>
            <person name="Gallot-Lavallee L."/>
            <person name="Kops G.J.P.L."/>
            <person name="Archibald J.M."/>
            <person name="Simpson A.G.B."/>
            <person name="Roger A.J."/>
        </authorList>
    </citation>
    <scope>NUCLEOTIDE SEQUENCE</scope>
    <source>
        <strain evidence="7">BICM</strain>
    </source>
</reference>
<keyword evidence="3" id="KW-0520">NAD</keyword>
<dbReference type="SUPFAM" id="SSF51735">
    <property type="entry name" value="NAD(P)-binding Rossmann-fold domains"/>
    <property type="match status" value="1"/>
</dbReference>
<dbReference type="Gene3D" id="3.40.50.720">
    <property type="entry name" value="NAD(P)-binding Rossmann-like Domain"/>
    <property type="match status" value="2"/>
</dbReference>